<reference evidence="2 3" key="1">
    <citation type="submission" date="2016-10" db="EMBL/GenBank/DDBJ databases">
        <authorList>
            <person name="Varghese N."/>
            <person name="Submissions S."/>
        </authorList>
    </citation>
    <scope>NUCLEOTIDE SEQUENCE [LARGE SCALE GENOMIC DNA]</scope>
    <source>
        <strain evidence="2 3">BS2774</strain>
    </source>
</reference>
<evidence type="ECO:0008006" key="4">
    <source>
        <dbReference type="Google" id="ProtNLM"/>
    </source>
</evidence>
<sequence>MPNPVAMQFFPRPETTPSAFPPTFFSVPAPLEGGTGIRGEDGRTYGEKMSQKPNVSGEKLFDYKPAASTGGGKVGNIWGDFSQWNKANCSTVAAIKAVMMQFGKRPTDVFKSVRETADGYHVTLRNGESTFLTKDELKQAAAVAQLKGEDPMTVLYANFMFAVSAKRYQESGPASFTEAMHVLNSGGRLEYAFRRLGVWDEVEGVPPEQLAQGRMGVYESNGHAALVFKGREERWGKRGGPSPTKAIEVAYAFKNRAVSSNGHWRWLASRV</sequence>
<feature type="region of interest" description="Disordered" evidence="1">
    <location>
        <begin position="30"/>
        <end position="53"/>
    </location>
</feature>
<evidence type="ECO:0000256" key="1">
    <source>
        <dbReference type="SAM" id="MobiDB-lite"/>
    </source>
</evidence>
<accession>A0ABY0T0I8</accession>
<proteinExistence type="predicted"/>
<protein>
    <recommendedName>
        <fullName evidence="4">Peptidase C39-like domain-containing protein</fullName>
    </recommendedName>
</protein>
<dbReference type="EMBL" id="LT629708">
    <property type="protein sequence ID" value="SDP80338.1"/>
    <property type="molecule type" value="Genomic_DNA"/>
</dbReference>
<organism evidence="2 3">
    <name type="scientific">Pseudomonas extremorientalis</name>
    <dbReference type="NCBI Taxonomy" id="169669"/>
    <lineage>
        <taxon>Bacteria</taxon>
        <taxon>Pseudomonadati</taxon>
        <taxon>Pseudomonadota</taxon>
        <taxon>Gammaproteobacteria</taxon>
        <taxon>Pseudomonadales</taxon>
        <taxon>Pseudomonadaceae</taxon>
        <taxon>Pseudomonas</taxon>
    </lineage>
</organism>
<gene>
    <name evidence="2" type="ORF">SAMN04490184_4966</name>
</gene>
<feature type="compositionally biased region" description="Basic and acidic residues" evidence="1">
    <location>
        <begin position="38"/>
        <end position="50"/>
    </location>
</feature>
<evidence type="ECO:0000313" key="3">
    <source>
        <dbReference type="Proteomes" id="UP000182654"/>
    </source>
</evidence>
<dbReference type="Proteomes" id="UP000182654">
    <property type="component" value="Chromosome I"/>
</dbReference>
<evidence type="ECO:0000313" key="2">
    <source>
        <dbReference type="EMBL" id="SDP80338.1"/>
    </source>
</evidence>
<dbReference type="RefSeq" id="WP_130898098.1">
    <property type="nucleotide sequence ID" value="NZ_CP089519.1"/>
</dbReference>
<name>A0ABY0T0I8_9PSED</name>
<keyword evidence="3" id="KW-1185">Reference proteome</keyword>